<dbReference type="Proteomes" id="UP001595191">
    <property type="component" value="Unassembled WGS sequence"/>
</dbReference>
<dbReference type="EMBL" id="JBHFPV010000001">
    <property type="protein sequence ID" value="MFH6602658.1"/>
    <property type="molecule type" value="Genomic_DNA"/>
</dbReference>
<reference evidence="1" key="1">
    <citation type="submission" date="2024-09" db="EMBL/GenBank/DDBJ databases">
        <authorList>
            <person name="Liu J."/>
        </authorList>
    </citation>
    <scope>NUCLEOTIDE SEQUENCE</scope>
    <source>
        <strain evidence="1">NBU2967</strain>
    </source>
</reference>
<name>A0ACC7LG79_9FLAO</name>
<evidence type="ECO:0000313" key="1">
    <source>
        <dbReference type="EMBL" id="MFH6602658.1"/>
    </source>
</evidence>
<protein>
    <submittedName>
        <fullName evidence="1">Sulfite exporter TauE/SafE family protein</fullName>
    </submittedName>
</protein>
<gene>
    <name evidence="1" type="ORF">ACEZ3G_04160</name>
</gene>
<organism evidence="1 2">
    <name type="scientific">Meishania litoralis</name>
    <dbReference type="NCBI Taxonomy" id="3434685"/>
    <lineage>
        <taxon>Bacteria</taxon>
        <taxon>Pseudomonadati</taxon>
        <taxon>Bacteroidota</taxon>
        <taxon>Flavobacteriia</taxon>
        <taxon>Flavobacteriales</taxon>
        <taxon>Flavobacteriaceae</taxon>
        <taxon>Meishania</taxon>
    </lineage>
</organism>
<accession>A0ACC7LG79</accession>
<comment type="caution">
    <text evidence="1">The sequence shown here is derived from an EMBL/GenBank/DDBJ whole genome shotgun (WGS) entry which is preliminary data.</text>
</comment>
<sequence length="244" mass="26654">MLDRYLPVFIILAILAEILGTVGGFGSSVYFVPIANFFLDFQSVLGITALFHLSSNISKIAMFKKGFDKKIVMTLGIPAVLFVSVGAWLSKFIDATMLTYLLGIFLIALSLIFLIFRKLVVTPNVKNSIIGGSLSGLSAGVLGTGGAIRGITLAAFKMDKNKFIATSAIIDLGVDLSRSIVYYFNGYMRKEHLYLVPILLVVSILGTWVGKKILDRITQEQFRGFVLFLILGIGIASIVSEVWK</sequence>
<evidence type="ECO:0000313" key="2">
    <source>
        <dbReference type="Proteomes" id="UP001595191"/>
    </source>
</evidence>
<proteinExistence type="predicted"/>
<keyword evidence="2" id="KW-1185">Reference proteome</keyword>